<organism evidence="7 8">
    <name type="scientific">Echeneis naucrates</name>
    <name type="common">Live sharksucker</name>
    <dbReference type="NCBI Taxonomy" id="173247"/>
    <lineage>
        <taxon>Eukaryota</taxon>
        <taxon>Metazoa</taxon>
        <taxon>Chordata</taxon>
        <taxon>Craniata</taxon>
        <taxon>Vertebrata</taxon>
        <taxon>Euteleostomi</taxon>
        <taxon>Actinopterygii</taxon>
        <taxon>Neopterygii</taxon>
        <taxon>Teleostei</taxon>
        <taxon>Neoteleostei</taxon>
        <taxon>Acanthomorphata</taxon>
        <taxon>Carangaria</taxon>
        <taxon>Carangiformes</taxon>
        <taxon>Echeneidae</taxon>
        <taxon>Echeneis</taxon>
    </lineage>
</organism>
<reference evidence="7" key="1">
    <citation type="submission" date="2021-04" db="EMBL/GenBank/DDBJ databases">
        <authorList>
            <consortium name="Wellcome Sanger Institute Data Sharing"/>
        </authorList>
    </citation>
    <scope>NUCLEOTIDE SEQUENCE [LARGE SCALE GENOMIC DNA]</scope>
</reference>
<reference evidence="7" key="2">
    <citation type="submission" date="2025-08" db="UniProtKB">
        <authorList>
            <consortium name="Ensembl"/>
        </authorList>
    </citation>
    <scope>IDENTIFICATION</scope>
</reference>
<dbReference type="SUPFAM" id="SSF53098">
    <property type="entry name" value="Ribonuclease H-like"/>
    <property type="match status" value="1"/>
</dbReference>
<evidence type="ECO:0000313" key="7">
    <source>
        <dbReference type="Ensembl" id="ENSENLP00000003812.1"/>
    </source>
</evidence>
<evidence type="ECO:0000256" key="5">
    <source>
        <dbReference type="ARBA" id="ARBA00023242"/>
    </source>
</evidence>
<sequence length="206" mass="23386">LNGSRDSSTMVGTGPGGCCSELARCTILDYHGNIIYDSYIQPCHPVTDYRTRWSGIRRHHLHNATPFVEAKEEIVSILEGKVVVGHSVHNDFEVLDIIHPCHMVRDTSMMRLLSRLAGFPRERCPSLKMLASKLLNRRIQVRALGHCSVEDAQAALDLYKLVEGEWEQELQNKLSDHHSLYKPSYISSNHYMQDEYWPDDVVAGSP</sequence>
<name>A0A665TCV4_ECHNA</name>
<keyword evidence="2" id="KW-0540">Nuclease</keyword>
<evidence type="ECO:0000313" key="8">
    <source>
        <dbReference type="Proteomes" id="UP000472264"/>
    </source>
</evidence>
<dbReference type="AlphaFoldDB" id="A0A665TCV4"/>
<dbReference type="InterPro" id="IPR047021">
    <property type="entry name" value="REXO1/3/4-like"/>
</dbReference>
<reference evidence="7" key="3">
    <citation type="submission" date="2025-09" db="UniProtKB">
        <authorList>
            <consortium name="Ensembl"/>
        </authorList>
    </citation>
    <scope>IDENTIFICATION</scope>
</reference>
<proteinExistence type="predicted"/>
<dbReference type="PANTHER" id="PTHR12801">
    <property type="entry name" value="RNA EXONUCLEASE REXO1 / RECO3 FAMILY MEMBER-RELATED"/>
    <property type="match status" value="1"/>
</dbReference>
<dbReference type="FunFam" id="3.30.420.10:FF:000007">
    <property type="entry name" value="Interferon-stimulated exonuclease gene 20"/>
    <property type="match status" value="1"/>
</dbReference>
<evidence type="ECO:0000256" key="2">
    <source>
        <dbReference type="ARBA" id="ARBA00022722"/>
    </source>
</evidence>
<dbReference type="GO" id="GO:0004527">
    <property type="term" value="F:exonuclease activity"/>
    <property type="evidence" value="ECO:0007669"/>
    <property type="project" value="UniProtKB-KW"/>
</dbReference>
<keyword evidence="5" id="KW-0539">Nucleus</keyword>
<keyword evidence="4" id="KW-0269">Exonuclease</keyword>
<dbReference type="PANTHER" id="PTHR12801:SF57">
    <property type="entry name" value="APOPTOSIS-ENHANCING NUCLEASE"/>
    <property type="match status" value="1"/>
</dbReference>
<evidence type="ECO:0000256" key="3">
    <source>
        <dbReference type="ARBA" id="ARBA00022801"/>
    </source>
</evidence>
<evidence type="ECO:0000259" key="6">
    <source>
        <dbReference type="SMART" id="SM00479"/>
    </source>
</evidence>
<dbReference type="InterPro" id="IPR036397">
    <property type="entry name" value="RNaseH_sf"/>
</dbReference>
<dbReference type="Proteomes" id="UP000472264">
    <property type="component" value="Chromosome 16"/>
</dbReference>
<evidence type="ECO:0000256" key="1">
    <source>
        <dbReference type="ARBA" id="ARBA00004123"/>
    </source>
</evidence>
<dbReference type="Gene3D" id="3.30.420.10">
    <property type="entry name" value="Ribonuclease H-like superfamily/Ribonuclease H"/>
    <property type="match status" value="1"/>
</dbReference>
<dbReference type="InterPro" id="IPR012337">
    <property type="entry name" value="RNaseH-like_sf"/>
</dbReference>
<dbReference type="Ensembl" id="ENSENLT00000004044.1">
    <property type="protein sequence ID" value="ENSENLP00000003812.1"/>
    <property type="gene ID" value="ENSENLG00000001883.1"/>
</dbReference>
<feature type="domain" description="Exonuclease" evidence="6">
    <location>
        <begin position="10"/>
        <end position="168"/>
    </location>
</feature>
<protein>
    <submittedName>
        <fullName evidence="7">Interferon stimulated exonuclease gene</fullName>
    </submittedName>
</protein>
<accession>A0A665TCV4</accession>
<keyword evidence="3" id="KW-0378">Hydrolase</keyword>
<dbReference type="SMART" id="SM00479">
    <property type="entry name" value="EXOIII"/>
    <property type="match status" value="1"/>
</dbReference>
<dbReference type="GO" id="GO:0005730">
    <property type="term" value="C:nucleolus"/>
    <property type="evidence" value="ECO:0007669"/>
    <property type="project" value="UniProtKB-ARBA"/>
</dbReference>
<dbReference type="Pfam" id="PF00929">
    <property type="entry name" value="RNase_T"/>
    <property type="match status" value="1"/>
</dbReference>
<gene>
    <name evidence="7" type="primary">isg20</name>
</gene>
<comment type="subcellular location">
    <subcellularLocation>
        <location evidence="1">Nucleus</location>
    </subcellularLocation>
</comment>
<dbReference type="InterPro" id="IPR013520">
    <property type="entry name" value="Ribonucl_H"/>
</dbReference>
<evidence type="ECO:0000256" key="4">
    <source>
        <dbReference type="ARBA" id="ARBA00022839"/>
    </source>
</evidence>
<keyword evidence="8" id="KW-1185">Reference proteome</keyword>
<dbReference type="GO" id="GO:0003676">
    <property type="term" value="F:nucleic acid binding"/>
    <property type="evidence" value="ECO:0007669"/>
    <property type="project" value="InterPro"/>
</dbReference>